<organism evidence="1 2">
    <name type="scientific">Streptomyces sirii</name>
    <dbReference type="NCBI Taxonomy" id="3127701"/>
    <lineage>
        <taxon>Bacteria</taxon>
        <taxon>Bacillati</taxon>
        <taxon>Actinomycetota</taxon>
        <taxon>Actinomycetes</taxon>
        <taxon>Kitasatosporales</taxon>
        <taxon>Streptomycetaceae</taxon>
        <taxon>Streptomyces</taxon>
    </lineage>
</organism>
<dbReference type="Pfam" id="PF14029">
    <property type="entry name" value="DUF4244"/>
    <property type="match status" value="1"/>
</dbReference>
<sequence length="52" mass="5478">MAADDRGMVTAEYAVGTLAAAALATAFYKIATSETVHAALRSLFERALNAQF</sequence>
<dbReference type="RefSeq" id="WP_407287395.1">
    <property type="nucleotide sequence ID" value="NZ_CP147982.1"/>
</dbReference>
<accession>A0ABZ2QPY4</accession>
<proteinExistence type="predicted"/>
<dbReference type="InterPro" id="IPR025338">
    <property type="entry name" value="DUF4244"/>
</dbReference>
<evidence type="ECO:0000313" key="2">
    <source>
        <dbReference type="Proteomes" id="UP001626628"/>
    </source>
</evidence>
<evidence type="ECO:0000313" key="1">
    <source>
        <dbReference type="EMBL" id="WXK78612.1"/>
    </source>
</evidence>
<keyword evidence="2" id="KW-1185">Reference proteome</keyword>
<protein>
    <submittedName>
        <fullName evidence="1">DUF4244 domain-containing protein</fullName>
    </submittedName>
</protein>
<dbReference type="Proteomes" id="UP001626628">
    <property type="component" value="Chromosome"/>
</dbReference>
<gene>
    <name evidence="1" type="ORF">WAB15_22910</name>
</gene>
<dbReference type="EMBL" id="CP147982">
    <property type="protein sequence ID" value="WXK78612.1"/>
    <property type="molecule type" value="Genomic_DNA"/>
</dbReference>
<name>A0ABZ2QPY4_9ACTN</name>
<reference evidence="1 2" key="1">
    <citation type="submission" date="2024-03" db="EMBL/GenBank/DDBJ databases">
        <title>The complete genome of Streptomyces sirii sp.nov.</title>
        <authorList>
            <person name="Zakalyukina Y.V."/>
            <person name="Belik A.R."/>
            <person name="Biryukov M.V."/>
            <person name="Baturina O.A."/>
            <person name="Kabilov M.R."/>
        </authorList>
    </citation>
    <scope>NUCLEOTIDE SEQUENCE [LARGE SCALE GENOMIC DNA]</scope>
    <source>
        <strain evidence="1 2">BP-8</strain>
    </source>
</reference>